<dbReference type="EMBL" id="GGEC01078729">
    <property type="protein sequence ID" value="MBX59213.1"/>
    <property type="molecule type" value="Transcribed_RNA"/>
</dbReference>
<evidence type="ECO:0000313" key="1">
    <source>
        <dbReference type="EMBL" id="MBX59213.1"/>
    </source>
</evidence>
<protein>
    <submittedName>
        <fullName evidence="1">Uncharacterized protein</fullName>
    </submittedName>
</protein>
<proteinExistence type="predicted"/>
<accession>A0A2P2PX47</accession>
<dbReference type="AlphaFoldDB" id="A0A2P2PX47"/>
<sequence>MRPCALIKFIAHSSFTSRYPFVSTQKRCSNLSSGSVRTVKSVKILCLLDSLKGIAGG</sequence>
<organism evidence="1">
    <name type="scientific">Rhizophora mucronata</name>
    <name type="common">Asiatic mangrove</name>
    <dbReference type="NCBI Taxonomy" id="61149"/>
    <lineage>
        <taxon>Eukaryota</taxon>
        <taxon>Viridiplantae</taxon>
        <taxon>Streptophyta</taxon>
        <taxon>Embryophyta</taxon>
        <taxon>Tracheophyta</taxon>
        <taxon>Spermatophyta</taxon>
        <taxon>Magnoliopsida</taxon>
        <taxon>eudicotyledons</taxon>
        <taxon>Gunneridae</taxon>
        <taxon>Pentapetalae</taxon>
        <taxon>rosids</taxon>
        <taxon>fabids</taxon>
        <taxon>Malpighiales</taxon>
        <taxon>Rhizophoraceae</taxon>
        <taxon>Rhizophora</taxon>
    </lineage>
</organism>
<reference evidence="1" key="1">
    <citation type="submission" date="2018-02" db="EMBL/GenBank/DDBJ databases">
        <title>Rhizophora mucronata_Transcriptome.</title>
        <authorList>
            <person name="Meera S.P."/>
            <person name="Sreeshan A."/>
            <person name="Augustine A."/>
        </authorList>
    </citation>
    <scope>NUCLEOTIDE SEQUENCE</scope>
    <source>
        <tissue evidence="1">Leaf</tissue>
    </source>
</reference>
<name>A0A2P2PX47_RHIMU</name>